<evidence type="ECO:0000256" key="1">
    <source>
        <dbReference type="SAM" id="MobiDB-lite"/>
    </source>
</evidence>
<dbReference type="InterPro" id="IPR012334">
    <property type="entry name" value="Pectin_lyas_fold"/>
</dbReference>
<sequence length="2097" mass="200507">MRATATPLRNDRRHLLESCAIMAGLAALAYGGPARAQVAGTGQAVTGPGLSIPTISPPGPGATTVDTTGNQTIINWTPTDTAPAGGAIDFLPAGNSLTFNGSGDYTVLNRFVDGGGGALSRQIALNGTVNSIDTATSGQRGGNIWFYNAGGILIGATGVINVGSLVLTTNDIITAGGLFGPGGTIRFNGASGSTSAITVNGAINANNAVSPGSAYVALVAPRVVQAGAVRVDGSAAYVAAEQADIRINGGLFDINVTTGAEGGNAITHTGTTTGPAHLDGNGNQSLIYMVAIPKNDAVTMLVSGAIGYDDALSAQIDPDGAVRLSAGYNIVGGELATAPVNATAANITAGDTLFRSNTVARASGAFVATPTQTVPGAPPPLSSAGRFSVEGSGTFIGDASATINIGAGQQGGATGAFTVESGGRGGAPGSAAINVSGGALSASGGLTIRASGVPDAVTGNSQGGTASLTISGGSVTTAGVTVEANGISDEEPSGATSDNSLSVGGTATFIQTGGAVDVDSLRVSADGFGGVVQGQSGLGAGGTATINLLGGSINAADIMATADGLGGVGSLGTDDDPLNIIPGGIGGIGRGGSATINIEGTAIVGAPLIQASAIGTGGVGGEFQNFSSFGGMPGTPGAGGDGVGGDATVNLRGGTTTASSMIANASGIGGEGGRSFFSSSSGGATGVGVGGTGGVGRGGIATIALQAPIDSVSIANSIARGTGGAGGDHNVGGLGGDGFGGTAQAIVTGFEAGELAVTLDSTGTGGNGAGGYDGAGGNGGNGAGGTSRMLADGAGASLTVLETNFINGGVGGNGGAGGLSFGSFPTIAPDGGNGGNGQGGAIEVAANEGAVVTLGLVAGDSVVLGSVGRGGIGGAGSNAVDVTDNQAGNGGNGGGGTGGTVRLIATGGTISSNAEAIDITANGISGEVGIGGLGQGGGANGANGAPSGTVGGRIVIETAPGASGSGQIDLGPTSITANGDIAGRIELRAGGNISFAGLDAQALGVAAPTNNDTEEALAGIFIAPTGGTISSQGDVTLITDGSVGIYAEANGIFDVDGILTIAAGDQIDIRHEFREGIAPTIRASDSLIATALTSISAAPGSLLGAGDVLSLTVSGATGTIGVDRLDGNDILLNSLGATSVEHAEAVNDFTATAGSFRTGLNSIITGGDISITSPGAVDLGNSTAGGFVQIQGQSIAFNAITAGLTVGLSADGTTAGAEGISGGSIAAGGDINLFANSIALTGNVTGDASFFAFGTGGAVSMNNADVDGTISIFSAADLSGTYVAGGDIFLNSNANINASAQANGGYVDGNGNAAQGNLFVIAAGDAALTDSSAARMFGVSAGGAASIDGGTAGEDVLVIAGTTASLTDVTGGDDVTVRATGNIDALNVRTTGAGADTHILDFSSASGSPTFTIGTGEGSQGIDGADIVMASTVGAIDAAALSAGDDILLNAANSIVLNGATTLGFGTTDGDSSIRTQGGATTLAGLDSFSDVVVNAAGLANLTGAVAAGRNATITAQDVTLAALTDTGGTAVPPLSADGDVVVNSAADITGGGVRALGDATLTAANAIDITSIEGQDVTLTAAAGIAVDAANVLGTTNLDSSDGAIQLGSLLASGPINASANAIRIEGGGNMQFATLTTDVGDAYVRGGGDFSVAEGNVAGTADLATQGEAMTIGNLTAANAIIANTGGFLNLDTVTVAGDLNASALASLGINGVVTGQAISLASGGIDIAATGRVGTAGVTQQLSVANNNPDNQTFVGGTAGPNGPNGYHIDASELTRLYGTQIEIFAPEVQAASGGSVGSTAPPDVIVDSFAMTGGAAGSNLGANGALTIRTPGKMRVIGNVQLTDLTDANALNLLAGEAIEVILGRGTVRLVNGANAAGRLNMVSDDIIVATEAAITAVGAATTTNAINARLGDNDGVVLDEGALFARGIRAEVAGGFYVQNSGAGTDFDQRRGLTFGAGGLDVVTAGPSRIVINGVQLGANGQLTGIDVIPALTIGGAAPVTGSFDPRSTFNGCFIASPTACTTVTIDFENNFPVQDVIQEEVEGDDDGNGDGNNLPQALITMRDLDPLTGEPLLDDPVTGAGNDDLWTPPAQ</sequence>
<gene>
    <name evidence="2" type="ORF">SKP52_04425</name>
</gene>
<dbReference type="OrthoDB" id="7175603at2"/>
<evidence type="ECO:0000313" key="3">
    <source>
        <dbReference type="Proteomes" id="UP000030907"/>
    </source>
</evidence>
<feature type="region of interest" description="Disordered" evidence="1">
    <location>
        <begin position="2072"/>
        <end position="2097"/>
    </location>
</feature>
<accession>A0A0A7PIR4</accession>
<proteinExistence type="predicted"/>
<reference evidence="2 3" key="1">
    <citation type="journal article" date="2015" name="Int. J. Syst. Evol. Microbiol.">
        <title>Description of Sphingopyxis fribergensis sp. nov. - a soil bacterium with the ability to degrade styrene and phenylacetic acid.</title>
        <authorList>
            <person name="Oelschlagel M."/>
            <person name="Ruckert C."/>
            <person name="Kalinowski J."/>
            <person name="Schmidt G."/>
            <person name="Schlomann M."/>
            <person name="Tischler D."/>
        </authorList>
    </citation>
    <scope>NUCLEOTIDE SEQUENCE [LARGE SCALE GENOMIC DNA]</scope>
    <source>
        <strain evidence="2 3">Kp5.2</strain>
    </source>
</reference>
<dbReference type="Proteomes" id="UP000030907">
    <property type="component" value="Chromosome"/>
</dbReference>
<dbReference type="SUPFAM" id="SSF51126">
    <property type="entry name" value="Pectin lyase-like"/>
    <property type="match status" value="1"/>
</dbReference>
<keyword evidence="3" id="KW-1185">Reference proteome</keyword>
<dbReference type="STRING" id="1515612.SKP52_04425"/>
<dbReference type="KEGG" id="sphk:SKP52_04425"/>
<name>A0A0A7PIR4_9SPHN</name>
<organism evidence="2 3">
    <name type="scientific">Sphingopyxis fribergensis</name>
    <dbReference type="NCBI Taxonomy" id="1515612"/>
    <lineage>
        <taxon>Bacteria</taxon>
        <taxon>Pseudomonadati</taxon>
        <taxon>Pseudomonadota</taxon>
        <taxon>Alphaproteobacteria</taxon>
        <taxon>Sphingomonadales</taxon>
        <taxon>Sphingomonadaceae</taxon>
        <taxon>Sphingopyxis</taxon>
    </lineage>
</organism>
<dbReference type="Gene3D" id="2.160.20.10">
    <property type="entry name" value="Single-stranded right-handed beta-helix, Pectin lyase-like"/>
    <property type="match status" value="1"/>
</dbReference>
<dbReference type="RefSeq" id="WP_039572149.1">
    <property type="nucleotide sequence ID" value="NZ_CP009122.1"/>
</dbReference>
<dbReference type="PROSITE" id="PS51318">
    <property type="entry name" value="TAT"/>
    <property type="match status" value="1"/>
</dbReference>
<dbReference type="InterPro" id="IPR006311">
    <property type="entry name" value="TAT_signal"/>
</dbReference>
<protein>
    <submittedName>
        <fullName evidence="2">Uncharacterized protein</fullName>
    </submittedName>
</protein>
<evidence type="ECO:0000313" key="2">
    <source>
        <dbReference type="EMBL" id="AJA07812.1"/>
    </source>
</evidence>
<dbReference type="HOGENOM" id="CLU_229541_0_0_5"/>
<dbReference type="EMBL" id="CP009122">
    <property type="protein sequence ID" value="AJA07812.1"/>
    <property type="molecule type" value="Genomic_DNA"/>
</dbReference>
<dbReference type="InterPro" id="IPR011050">
    <property type="entry name" value="Pectin_lyase_fold/virulence"/>
</dbReference>